<gene>
    <name evidence="4" type="primary">purU</name>
    <name evidence="4" type="ORF">Poly21_54140</name>
</gene>
<dbReference type="EMBL" id="SJPU01000006">
    <property type="protein sequence ID" value="TWU09867.1"/>
    <property type="molecule type" value="Genomic_DNA"/>
</dbReference>
<dbReference type="Gene3D" id="3.30.70.260">
    <property type="match status" value="1"/>
</dbReference>
<evidence type="ECO:0000259" key="3">
    <source>
        <dbReference type="Pfam" id="PF00551"/>
    </source>
</evidence>
<protein>
    <submittedName>
        <fullName evidence="4">Formyltetrahydrofolate deformylase</fullName>
        <ecNumber evidence="4">3.5.1.10</ecNumber>
    </submittedName>
</protein>
<dbReference type="OrthoDB" id="9806170at2"/>
<evidence type="ECO:0000256" key="2">
    <source>
        <dbReference type="ARBA" id="ARBA00022801"/>
    </source>
</evidence>
<reference evidence="4 5" key="1">
    <citation type="journal article" date="2020" name="Antonie Van Leeuwenhoek">
        <title>Rhodopirellula heiligendammensis sp. nov., Rhodopirellula pilleata sp. nov., and Rhodopirellula solitaria sp. nov. isolated from natural or artificial marine surfaces in Northern Germany and California, USA, and emended description of the genus Rhodopirellula.</title>
        <authorList>
            <person name="Kallscheuer N."/>
            <person name="Wiegand S."/>
            <person name="Jogler M."/>
            <person name="Boedeker C."/>
            <person name="Peeters S.H."/>
            <person name="Rast P."/>
            <person name="Heuer A."/>
            <person name="Jetten M.S.M."/>
            <person name="Rohde M."/>
            <person name="Jogler C."/>
        </authorList>
    </citation>
    <scope>NUCLEOTIDE SEQUENCE [LARGE SCALE GENOMIC DNA]</scope>
    <source>
        <strain evidence="4 5">Poly21</strain>
    </source>
</reference>
<dbReference type="AlphaFoldDB" id="A0A5C6BE00"/>
<dbReference type="Pfam" id="PF13740">
    <property type="entry name" value="ACT_6"/>
    <property type="match status" value="1"/>
</dbReference>
<dbReference type="Gene3D" id="3.40.50.170">
    <property type="entry name" value="Formyl transferase, N-terminal domain"/>
    <property type="match status" value="1"/>
</dbReference>
<dbReference type="Proteomes" id="UP000319908">
    <property type="component" value="Unassembled WGS sequence"/>
</dbReference>
<dbReference type="InterPro" id="IPR002376">
    <property type="entry name" value="Formyl_transf_N"/>
</dbReference>
<dbReference type="SUPFAM" id="SSF55021">
    <property type="entry name" value="ACT-like"/>
    <property type="match status" value="1"/>
</dbReference>
<keyword evidence="2 4" id="KW-0378">Hydrolase</keyword>
<dbReference type="GO" id="GO:0006189">
    <property type="term" value="P:'de novo' IMP biosynthetic process"/>
    <property type="evidence" value="ECO:0007669"/>
    <property type="project" value="InterPro"/>
</dbReference>
<keyword evidence="1" id="KW-0554">One-carbon metabolism</keyword>
<dbReference type="PIRSF" id="PIRSF036480">
    <property type="entry name" value="FormyFH4_hydr"/>
    <property type="match status" value="1"/>
</dbReference>
<dbReference type="PANTHER" id="PTHR42706:SF1">
    <property type="entry name" value="FORMYLTETRAHYDROFOLATE DEFORMYLASE 2, MITOCHONDRIAL"/>
    <property type="match status" value="1"/>
</dbReference>
<name>A0A5C6BE00_9BACT</name>
<evidence type="ECO:0000313" key="4">
    <source>
        <dbReference type="EMBL" id="TWU09867.1"/>
    </source>
</evidence>
<evidence type="ECO:0000256" key="1">
    <source>
        <dbReference type="ARBA" id="ARBA00022563"/>
    </source>
</evidence>
<dbReference type="PANTHER" id="PTHR42706">
    <property type="entry name" value="FORMYLTETRAHYDROFOLATE DEFORMYLASE"/>
    <property type="match status" value="1"/>
</dbReference>
<dbReference type="InterPro" id="IPR036477">
    <property type="entry name" value="Formyl_transf_N_sf"/>
</dbReference>
<dbReference type="EC" id="3.5.1.10" evidence="4"/>
<organism evidence="4 5">
    <name type="scientific">Allorhodopirellula heiligendammensis</name>
    <dbReference type="NCBI Taxonomy" id="2714739"/>
    <lineage>
        <taxon>Bacteria</taxon>
        <taxon>Pseudomonadati</taxon>
        <taxon>Planctomycetota</taxon>
        <taxon>Planctomycetia</taxon>
        <taxon>Pirellulales</taxon>
        <taxon>Pirellulaceae</taxon>
        <taxon>Allorhodopirellula</taxon>
    </lineage>
</organism>
<keyword evidence="5" id="KW-1185">Reference proteome</keyword>
<evidence type="ECO:0000313" key="5">
    <source>
        <dbReference type="Proteomes" id="UP000319908"/>
    </source>
</evidence>
<dbReference type="GO" id="GO:0008864">
    <property type="term" value="F:formyltetrahydrofolate deformylase activity"/>
    <property type="evidence" value="ECO:0007669"/>
    <property type="project" value="UniProtKB-EC"/>
</dbReference>
<sequence>MEVVITALGPDHTGLADPIIHHLTGRGARIAEIQMYDHDEQSLFAMLCRIQFDEMSVAKGQVSLSQLQAEMRQIGEHTGLSIRVWSPDVRSSARPRLAVACTYVEDTPRAILQAVAEGTIAADVPVVISNRKKLASLAEEFHSEFRMIGDDQGGADNDALIRTLDEFEVDYLILARYMRVLPADVCWQFAGGRIINLHHGLLPGFPGFRPYHDANNARMLTFGATCHFIIPELDAGNQTINQRTFSVAPGTPIEKIIAEGERDNEPKCLVEGVRRVVDREVYLHFHRVMPRK</sequence>
<dbReference type="Pfam" id="PF00551">
    <property type="entry name" value="Formyl_trans_N"/>
    <property type="match status" value="1"/>
</dbReference>
<feature type="domain" description="Formyl transferase N-terminal" evidence="3">
    <location>
        <begin position="106"/>
        <end position="271"/>
    </location>
</feature>
<proteinExistence type="predicted"/>
<dbReference type="RefSeq" id="WP_146409844.1">
    <property type="nucleotide sequence ID" value="NZ_SJPU01000006.1"/>
</dbReference>
<dbReference type="PRINTS" id="PR01575">
    <property type="entry name" value="FFH4HYDRLASE"/>
</dbReference>
<comment type="caution">
    <text evidence="4">The sequence shown here is derived from an EMBL/GenBank/DDBJ whole genome shotgun (WGS) entry which is preliminary data.</text>
</comment>
<dbReference type="InterPro" id="IPR045865">
    <property type="entry name" value="ACT-like_dom_sf"/>
</dbReference>
<accession>A0A5C6BE00</accession>
<dbReference type="GO" id="GO:0006730">
    <property type="term" value="P:one-carbon metabolic process"/>
    <property type="evidence" value="ECO:0007669"/>
    <property type="project" value="UniProtKB-KW"/>
</dbReference>
<dbReference type="SUPFAM" id="SSF53328">
    <property type="entry name" value="Formyltransferase"/>
    <property type="match status" value="1"/>
</dbReference>
<dbReference type="InterPro" id="IPR004810">
    <property type="entry name" value="PurU"/>
</dbReference>